<dbReference type="Proteomes" id="UP000026714">
    <property type="component" value="Unassembled WGS sequence"/>
</dbReference>
<protein>
    <recommendedName>
        <fullName evidence="1">HNH nuclease domain-containing protein</fullName>
    </recommendedName>
</protein>
<dbReference type="Pfam" id="PF13391">
    <property type="entry name" value="HNH_2"/>
    <property type="match status" value="1"/>
</dbReference>
<dbReference type="EMBL" id="AZRA01000071">
    <property type="protein sequence ID" value="KDB51647.1"/>
    <property type="molecule type" value="Genomic_DNA"/>
</dbReference>
<sequence>MSIKLASDTARPMSAAPLVIHPDDAAQVLRSAEARAVLTFESQPYKGSSTIYDGTPGRALSLPDERAVDAFVAAVTEPVACPTVCPAAGAASSPEAVLLAAAAQELDTEPGAHDLAATTRQALIEARIGQGQFRQNMLRLWEHRCAVTGCAIEAVLVASHAVAWKDNADPAVRLDPYNGLLLAASIDRLFDRGLISFADDGALLRQPGLSASELALLGLQPDARLRAVHERHKTYLRAHRARHGF</sequence>
<evidence type="ECO:0000313" key="2">
    <source>
        <dbReference type="EMBL" id="KDB51647.1"/>
    </source>
</evidence>
<dbReference type="eggNOG" id="COG3440">
    <property type="taxonomic scope" value="Bacteria"/>
</dbReference>
<reference evidence="2 3" key="1">
    <citation type="journal article" date="2014" name="FEMS Microbiol. Ecol.">
        <title>Sphaerotilus natans encrusted with nanoball-shaped Fe(III) oxide minerals formed by nitrate-reducing mixotrophic Fe(II) oxidation.</title>
        <authorList>
            <person name="Park S."/>
            <person name="Kim D.H."/>
            <person name="Lee J.H."/>
            <person name="Hur H.G."/>
        </authorList>
    </citation>
    <scope>NUCLEOTIDE SEQUENCE [LARGE SCALE GENOMIC DNA]</scope>
    <source>
        <strain evidence="2 3">DSM 6575</strain>
    </source>
</reference>
<comment type="caution">
    <text evidence="2">The sequence shown here is derived from an EMBL/GenBank/DDBJ whole genome shotgun (WGS) entry which is preliminary data.</text>
</comment>
<evidence type="ECO:0000313" key="3">
    <source>
        <dbReference type="Proteomes" id="UP000026714"/>
    </source>
</evidence>
<dbReference type="InterPro" id="IPR003615">
    <property type="entry name" value="HNH_nuc"/>
</dbReference>
<gene>
    <name evidence="2" type="ORF">X805_27480</name>
</gene>
<accession>A0A059KJK7</accession>
<name>A0A059KJK7_9BURK</name>
<keyword evidence="3" id="KW-1185">Reference proteome</keyword>
<evidence type="ECO:0000259" key="1">
    <source>
        <dbReference type="Pfam" id="PF13391"/>
    </source>
</evidence>
<feature type="domain" description="HNH nuclease" evidence="1">
    <location>
        <begin position="145"/>
        <end position="197"/>
    </location>
</feature>
<proteinExistence type="predicted"/>
<organism evidence="2 3">
    <name type="scientific">Sphaerotilus natans subsp. natans DSM 6575</name>
    <dbReference type="NCBI Taxonomy" id="1286631"/>
    <lineage>
        <taxon>Bacteria</taxon>
        <taxon>Pseudomonadati</taxon>
        <taxon>Pseudomonadota</taxon>
        <taxon>Betaproteobacteria</taxon>
        <taxon>Burkholderiales</taxon>
        <taxon>Sphaerotilaceae</taxon>
        <taxon>Sphaerotilus</taxon>
    </lineage>
</organism>
<dbReference type="AlphaFoldDB" id="A0A059KJK7"/>
<dbReference type="STRING" id="34103.SAMN05421778_11863"/>